<evidence type="ECO:0000313" key="3">
    <source>
        <dbReference type="EMBL" id="QGU94722.1"/>
    </source>
</evidence>
<dbReference type="AlphaFoldDB" id="A0A6I6ELY4"/>
<dbReference type="EMBL" id="CP046522">
    <property type="protein sequence ID" value="QGU94722.1"/>
    <property type="molecule type" value="Genomic_DNA"/>
</dbReference>
<dbReference type="PANTHER" id="PTHR42928:SF5">
    <property type="entry name" value="BLR1237 PROTEIN"/>
    <property type="match status" value="1"/>
</dbReference>
<dbReference type="PROSITE" id="PS51257">
    <property type="entry name" value="PROKAR_LIPOPROTEIN"/>
    <property type="match status" value="1"/>
</dbReference>
<dbReference type="PANTHER" id="PTHR42928">
    <property type="entry name" value="TRICARBOXYLATE-BINDING PROTEIN"/>
    <property type="match status" value="1"/>
</dbReference>
<proteinExistence type="inferred from homology"/>
<dbReference type="Proteomes" id="UP000422764">
    <property type="component" value="Chromosome"/>
</dbReference>
<comment type="similarity">
    <text evidence="1">Belongs to the UPF0065 (bug) family.</text>
</comment>
<gene>
    <name evidence="3" type="ORF">GOM49_06080</name>
</gene>
<organism evidence="3 4">
    <name type="scientific">Clostridium bovifaecis</name>
    <dbReference type="NCBI Taxonomy" id="2184719"/>
    <lineage>
        <taxon>Bacteria</taxon>
        <taxon>Bacillati</taxon>
        <taxon>Bacillota</taxon>
        <taxon>Clostridia</taxon>
        <taxon>Eubacteriales</taxon>
        <taxon>Clostridiaceae</taxon>
        <taxon>Clostridium</taxon>
    </lineage>
</organism>
<evidence type="ECO:0000313" key="4">
    <source>
        <dbReference type="Proteomes" id="UP000422764"/>
    </source>
</evidence>
<dbReference type="PIRSF" id="PIRSF017082">
    <property type="entry name" value="YflP"/>
    <property type="match status" value="1"/>
</dbReference>
<reference evidence="3 4" key="1">
    <citation type="submission" date="2019-12" db="EMBL/GenBank/DDBJ databases">
        <title>Genome sequenceing of Clostridium bovifaecis.</title>
        <authorList>
            <person name="Yao Y."/>
        </authorList>
    </citation>
    <scope>NUCLEOTIDE SEQUENCE [LARGE SCALE GENOMIC DNA]</scope>
    <source>
        <strain evidence="3 4">BXX</strain>
    </source>
</reference>
<dbReference type="Pfam" id="PF03401">
    <property type="entry name" value="TctC"/>
    <property type="match status" value="1"/>
</dbReference>
<feature type="signal peptide" evidence="2">
    <location>
        <begin position="1"/>
        <end position="23"/>
    </location>
</feature>
<sequence length="334" mass="35191">MNQKLKKIMASVMGISLCLAVTACGGGNKGASASKDASKEATKFPEKPIQIIVPFSAGGGTDIVTRAVADAAKNHFTQPLTIVNKTGAGGAVGMGEGANAKPDGYTLTTICVELTTLPPQNLAPFTSDNFRPILQVNAEPAAITVKADAPWNTVKEFLEYAKKNEGKVKVGNSGVGAIWHLAAAAIESKAGVKFTHVPFEGAAPAVTSLLGGHIDAVTVSPAEVAAQVKAGQLKILGVADNERSKQYPEVPTLKEQGYDVAIGTWRGLAAPKDTPDEVMNVLKEGFGKAVKEESFTSFMEKSGLTIQILDENAYREKINNENKLFADLVKQIKK</sequence>
<dbReference type="CDD" id="cd07012">
    <property type="entry name" value="PBP2_Bug_TTT"/>
    <property type="match status" value="1"/>
</dbReference>
<dbReference type="Gene3D" id="3.40.190.10">
    <property type="entry name" value="Periplasmic binding protein-like II"/>
    <property type="match status" value="1"/>
</dbReference>
<name>A0A6I6ELY4_9CLOT</name>
<dbReference type="InterPro" id="IPR005064">
    <property type="entry name" value="BUG"/>
</dbReference>
<evidence type="ECO:0000256" key="1">
    <source>
        <dbReference type="ARBA" id="ARBA00006987"/>
    </source>
</evidence>
<dbReference type="Gene3D" id="3.40.190.150">
    <property type="entry name" value="Bordetella uptake gene, domain 1"/>
    <property type="match status" value="1"/>
</dbReference>
<accession>A0A6I6ELY4</accession>
<dbReference type="InterPro" id="IPR042100">
    <property type="entry name" value="Bug_dom1"/>
</dbReference>
<keyword evidence="2" id="KW-0732">Signal</keyword>
<dbReference type="SUPFAM" id="SSF53850">
    <property type="entry name" value="Periplasmic binding protein-like II"/>
    <property type="match status" value="1"/>
</dbReference>
<protein>
    <submittedName>
        <fullName evidence="3">Tripartite tricarboxylate transporter substrate binding protein</fullName>
    </submittedName>
</protein>
<keyword evidence="4" id="KW-1185">Reference proteome</keyword>
<feature type="chain" id="PRO_5039387314" evidence="2">
    <location>
        <begin position="24"/>
        <end position="334"/>
    </location>
</feature>
<evidence type="ECO:0000256" key="2">
    <source>
        <dbReference type="SAM" id="SignalP"/>
    </source>
</evidence>